<dbReference type="AlphaFoldDB" id="A0A7S3LFP5"/>
<feature type="region of interest" description="Disordered" evidence="1">
    <location>
        <begin position="1"/>
        <end position="32"/>
    </location>
</feature>
<protein>
    <submittedName>
        <fullName evidence="3">Uncharacterized protein</fullName>
    </submittedName>
</protein>
<accession>A0A7S3LFP5</accession>
<evidence type="ECO:0000256" key="1">
    <source>
        <dbReference type="SAM" id="MobiDB-lite"/>
    </source>
</evidence>
<evidence type="ECO:0000313" key="3">
    <source>
        <dbReference type="EMBL" id="CAE0421810.1"/>
    </source>
</evidence>
<feature type="transmembrane region" description="Helical" evidence="2">
    <location>
        <begin position="81"/>
        <end position="100"/>
    </location>
</feature>
<organism evidence="3">
    <name type="scientific">Amphora coffeiformis</name>
    <dbReference type="NCBI Taxonomy" id="265554"/>
    <lineage>
        <taxon>Eukaryota</taxon>
        <taxon>Sar</taxon>
        <taxon>Stramenopiles</taxon>
        <taxon>Ochrophyta</taxon>
        <taxon>Bacillariophyta</taxon>
        <taxon>Bacillariophyceae</taxon>
        <taxon>Bacillariophycidae</taxon>
        <taxon>Thalassiophysales</taxon>
        <taxon>Catenulaceae</taxon>
        <taxon>Amphora</taxon>
    </lineage>
</organism>
<dbReference type="EMBL" id="HBIM01024841">
    <property type="protein sequence ID" value="CAE0421810.1"/>
    <property type="molecule type" value="Transcribed_RNA"/>
</dbReference>
<proteinExistence type="predicted"/>
<reference evidence="3" key="1">
    <citation type="submission" date="2021-01" db="EMBL/GenBank/DDBJ databases">
        <authorList>
            <person name="Corre E."/>
            <person name="Pelletier E."/>
            <person name="Niang G."/>
            <person name="Scheremetjew M."/>
            <person name="Finn R."/>
            <person name="Kale V."/>
            <person name="Holt S."/>
            <person name="Cochrane G."/>
            <person name="Meng A."/>
            <person name="Brown T."/>
            <person name="Cohen L."/>
        </authorList>
    </citation>
    <scope>NUCLEOTIDE SEQUENCE</scope>
    <source>
        <strain evidence="3">CCMP127</strain>
    </source>
</reference>
<feature type="region of interest" description="Disordered" evidence="1">
    <location>
        <begin position="116"/>
        <end position="153"/>
    </location>
</feature>
<evidence type="ECO:0000256" key="2">
    <source>
        <dbReference type="SAM" id="Phobius"/>
    </source>
</evidence>
<keyword evidence="2" id="KW-0472">Membrane</keyword>
<keyword evidence="2" id="KW-1133">Transmembrane helix</keyword>
<gene>
    <name evidence="3" type="ORF">ACOF00016_LOCUS18434</name>
</gene>
<keyword evidence="2" id="KW-0812">Transmembrane</keyword>
<sequence>MGKSSKKKSAATNPEDTNKKVQEQEDPDMPEDLRAYKEKLERETGKKYKYRAPKKDLPSIGDMLAYGAPGDEDRPRTWLELIGYPALLVFLFCLSLYAFWKVNPIENSKYRRGRFSLPKQSKPPIMTGGATGNTPEKSTGAAGGSDPEKSSEL</sequence>
<name>A0A7S3LFP5_9STRA</name>